<reference evidence="3" key="1">
    <citation type="submission" date="2022-08" db="UniProtKB">
        <authorList>
            <consortium name="EnsemblMetazoa"/>
        </authorList>
    </citation>
    <scope>IDENTIFICATION</scope>
    <source>
        <strain evidence="3">EBRO</strain>
    </source>
</reference>
<keyword evidence="1" id="KW-0175">Coiled coil</keyword>
<evidence type="ECO:0000313" key="3">
    <source>
        <dbReference type="EnsemblMetazoa" id="AATE002351-PA.1"/>
    </source>
</evidence>
<evidence type="ECO:0000256" key="1">
    <source>
        <dbReference type="SAM" id="Coils"/>
    </source>
</evidence>
<name>A0A182INB0_ANOAO</name>
<dbReference type="AlphaFoldDB" id="A0A182INB0"/>
<organism evidence="3">
    <name type="scientific">Anopheles atroparvus</name>
    <name type="common">European mosquito</name>
    <dbReference type="NCBI Taxonomy" id="41427"/>
    <lineage>
        <taxon>Eukaryota</taxon>
        <taxon>Metazoa</taxon>
        <taxon>Ecdysozoa</taxon>
        <taxon>Arthropoda</taxon>
        <taxon>Hexapoda</taxon>
        <taxon>Insecta</taxon>
        <taxon>Pterygota</taxon>
        <taxon>Neoptera</taxon>
        <taxon>Endopterygota</taxon>
        <taxon>Diptera</taxon>
        <taxon>Nematocera</taxon>
        <taxon>Culicoidea</taxon>
        <taxon>Culicidae</taxon>
        <taxon>Anophelinae</taxon>
        <taxon>Anopheles</taxon>
    </lineage>
</organism>
<protein>
    <submittedName>
        <fullName evidence="3">Uncharacterized protein</fullName>
    </submittedName>
</protein>
<evidence type="ECO:0000256" key="2">
    <source>
        <dbReference type="SAM" id="MobiDB-lite"/>
    </source>
</evidence>
<dbReference type="EnsemblMetazoa" id="AATE002351-RA">
    <property type="protein sequence ID" value="AATE002351-PA.1"/>
    <property type="gene ID" value="AATE002351"/>
</dbReference>
<accession>A0A182INB0</accession>
<feature type="region of interest" description="Disordered" evidence="2">
    <location>
        <begin position="1"/>
        <end position="42"/>
    </location>
</feature>
<dbReference type="STRING" id="41427.A0A182INB0"/>
<feature type="coiled-coil region" evidence="1">
    <location>
        <begin position="84"/>
        <end position="125"/>
    </location>
</feature>
<proteinExistence type="predicted"/>
<sequence>MCDSSGECVQQQQQQQQPTSMPMAPVAANGVQPMPPAPSNGIVEAINPAVQLACSLSSHSMHQQLQAPLQPPDGQPTGGEFVSAQELEMENQWLREKLKEVTVDRDRLLCEVANLRLELDMAELKRLPEHSFKWWSVGKIEHISDCYNSYRGKAQGSEGDIL</sequence>
<dbReference type="VEuPathDB" id="VectorBase:AATE002351"/>